<dbReference type="PANTHER" id="PTHR32086:SF0">
    <property type="entry name" value="FANCONI ANEMIA GROUP D2 PROTEIN"/>
    <property type="match status" value="1"/>
</dbReference>
<feature type="compositionally biased region" description="Acidic residues" evidence="6">
    <location>
        <begin position="1468"/>
        <end position="1490"/>
    </location>
</feature>
<dbReference type="Proteomes" id="UP000327013">
    <property type="component" value="Chromosome 8"/>
</dbReference>
<keyword evidence="4" id="KW-0539">Nucleus</keyword>
<dbReference type="OrthoDB" id="27031at2759"/>
<evidence type="ECO:0000256" key="3">
    <source>
        <dbReference type="ARBA" id="ARBA00022843"/>
    </source>
</evidence>
<organism evidence="7 8">
    <name type="scientific">Carpinus fangiana</name>
    <dbReference type="NCBI Taxonomy" id="176857"/>
    <lineage>
        <taxon>Eukaryota</taxon>
        <taxon>Viridiplantae</taxon>
        <taxon>Streptophyta</taxon>
        <taxon>Embryophyta</taxon>
        <taxon>Tracheophyta</taxon>
        <taxon>Spermatophyta</taxon>
        <taxon>Magnoliopsida</taxon>
        <taxon>eudicotyledons</taxon>
        <taxon>Gunneridae</taxon>
        <taxon>Pentapetalae</taxon>
        <taxon>rosids</taxon>
        <taxon>fabids</taxon>
        <taxon>Fagales</taxon>
        <taxon>Betulaceae</taxon>
        <taxon>Carpinus</taxon>
    </lineage>
</organism>
<dbReference type="InterPro" id="IPR029448">
    <property type="entry name" value="FANCD2"/>
</dbReference>
<comment type="subcellular location">
    <subcellularLocation>
        <location evidence="1">Nucleus</location>
    </subcellularLocation>
</comment>
<sequence>MVLLHHKVPSRKRPSSSVPPFLPPKIAKSTQPPQQNGVAEAPAIDKMVSVLAEAGCTLINSAGPPCLPSDPNKFRRHLHRLFSSSENAPALRSDFLSGFSSYIRTPHNLRRVLTPTNKDGFGSTRSESFVRHLLLVPSIQLDIQSILLEKIPEYFDVNPEHLGTSLSLEDDVARLIINQFRWLDFIVDPNVFTDKLMQVLSISPLHLKKEIIGSLPEIIGDQNNRTVVDGLEQMLQEDSSIIVPVLDSLSNLNLDDQLQEQVTTIALSCIRTIDAEHMPYLLRFLLLSATPANVRRIISQIREQLKFVGLSNSRASHHNKLKGKSLVNNSEASILDALRSSLRFKNLLCQEILKELNCLEKPRDHKVIDIWLLMLIYSNSESLQKSIEKMFKKKIIEDCIEEVMLDQCICGNKELVQDYFPLFLSLSEYLLACKEQKAREFGIHMYTRLFEEFIDTYSRQEVLGALVTHVGSGVSFEVQSALDTMAMLASKYAQDLIPLSSHMNGILDYLEGFTVENLNKVYEVFGHLALSARSVADSYGSSIANEVLMIIRKQVSNPDLKYKKMGLIGTLKIVSCLGGANSVSYASASQKPNWEEALELLKTSLDSCKQLSLPLILFYDELTAMLYHRTLHPSIMEWIGKHVGEFESVFLSDIEGGKLSSKESYCGLEGELWMNLDGDISPVCLNILPLTSSSLQSASLQILPANFLLLSAIERLTNQGSLGGIDALLGCPLHLPSFKYLSGAGWKSLTGQQKQIVSVSLYYAANWIRELLNAFCTQVEGGIACTSQATKEHTVCKLLKRLRNLVFLDILLNNSIERCSISLPELHFYVDHFGPPLLNQTNHMGHVEKNEHKRTQDSTSQKNNRRRKKISRASSSDTNGKLKQPTILDVLKKAGALTSQEVPNEESIDLTSHGRTSNSADPNPCDSDEPVIIEVSAVTKALEVQRFKFRPLLVQCFSILTFSENQGSCCSDPAAELPLYLYLLRDLHYKLDYFTPAKQFSSRSSSPPAGFTRMTVDDFMNKIRSLFPSLKKHFDNAVCILKESDETCQAHWEVQSAFAENPNVPNLGLSRSEVSTFVFKETVHCFSKMLNLSSIQREKAVLSDLLEAFQPIKTPDSVLSDIQHNILPGTVEYLYLGAYSYIEGVLNIVCSFCFTLASESLLTLESIINSFQKFLDKLEENGKNIHSEFNHRALPTLRSRLGASAQKLLRHDWDNSQLQSSWKSKGEIVQKVLHIYLENSESPSDVLDELACSILPQVSSTKEEDAHHGFLTLCSATFVVWYKVLHEVNLSVLNKLVKEVVLLEKPIAGVQLQIVEKLLIKLQHCVNVVVSLVNMCKTQSKVSVHAMAVKYGGKFVDSFLKVFDFLQAHYNTCNEIIIYLVKELQKATRTIQTLCSEAKGLKQTIVTSKIPATKRSMERFLFCVKALLHTTSSGCSFWMGNLKHKDLTGQVVSSQLYMDDQNNNVEENSAETVDDDQPAIVSSEEDREVE</sequence>
<protein>
    <recommendedName>
        <fullName evidence="9">Fanconi anemia group D2 protein homolog</fullName>
    </recommendedName>
</protein>
<evidence type="ECO:0000256" key="2">
    <source>
        <dbReference type="ARBA" id="ARBA00022499"/>
    </source>
</evidence>
<feature type="region of interest" description="Disordered" evidence="6">
    <location>
        <begin position="1465"/>
        <end position="1490"/>
    </location>
</feature>
<name>A0A5N6RUX7_9ROSI</name>
<evidence type="ECO:0000313" key="7">
    <source>
        <dbReference type="EMBL" id="KAE8125717.1"/>
    </source>
</evidence>
<feature type="region of interest" description="Disordered" evidence="6">
    <location>
        <begin position="1"/>
        <end position="37"/>
    </location>
</feature>
<feature type="compositionally biased region" description="Polar residues" evidence="6">
    <location>
        <begin position="909"/>
        <end position="921"/>
    </location>
</feature>
<reference evidence="7 8" key="1">
    <citation type="submission" date="2019-06" db="EMBL/GenBank/DDBJ databases">
        <title>A chromosomal-level reference genome of Carpinus fangiana (Coryloideae, Betulaceae).</title>
        <authorList>
            <person name="Yang X."/>
            <person name="Wang Z."/>
            <person name="Zhang L."/>
            <person name="Hao G."/>
            <person name="Liu J."/>
            <person name="Yang Y."/>
        </authorList>
    </citation>
    <scope>NUCLEOTIDE SEQUENCE [LARGE SCALE GENOMIC DNA]</scope>
    <source>
        <strain evidence="7">Cfa_2016G</strain>
        <tissue evidence="7">Leaf</tissue>
    </source>
</reference>
<accession>A0A5N6RUX7</accession>
<evidence type="ECO:0008006" key="9">
    <source>
        <dbReference type="Google" id="ProtNLM"/>
    </source>
</evidence>
<gene>
    <name evidence="7" type="ORF">FH972_020492</name>
</gene>
<feature type="region of interest" description="Disordered" evidence="6">
    <location>
        <begin position="902"/>
        <end position="928"/>
    </location>
</feature>
<dbReference type="Pfam" id="PF14631">
    <property type="entry name" value="FancD2"/>
    <property type="match status" value="2"/>
</dbReference>
<dbReference type="PANTHER" id="PTHR32086">
    <property type="entry name" value="FANCONI ANEMIA GROUP D2 PROTEIN"/>
    <property type="match status" value="1"/>
</dbReference>
<dbReference type="GO" id="GO:0000793">
    <property type="term" value="C:condensed chromosome"/>
    <property type="evidence" value="ECO:0007669"/>
    <property type="project" value="TreeGrafter"/>
</dbReference>
<evidence type="ECO:0000256" key="1">
    <source>
        <dbReference type="ARBA" id="ARBA00004123"/>
    </source>
</evidence>
<dbReference type="GO" id="GO:0031573">
    <property type="term" value="P:mitotic intra-S DNA damage checkpoint signaling"/>
    <property type="evidence" value="ECO:0007669"/>
    <property type="project" value="TreeGrafter"/>
</dbReference>
<comment type="similarity">
    <text evidence="5">Belongs to the Fanconi anemia protein FANCD2 family.</text>
</comment>
<proteinExistence type="inferred from homology"/>
<keyword evidence="3" id="KW-0832">Ubl conjugation</keyword>
<feature type="compositionally biased region" description="Basic residues" evidence="6">
    <location>
        <begin position="1"/>
        <end position="14"/>
    </location>
</feature>
<dbReference type="GO" id="GO:0007129">
    <property type="term" value="P:homologous chromosome pairing at meiosis"/>
    <property type="evidence" value="ECO:0007669"/>
    <property type="project" value="TreeGrafter"/>
</dbReference>
<evidence type="ECO:0000256" key="6">
    <source>
        <dbReference type="SAM" id="MobiDB-lite"/>
    </source>
</evidence>
<dbReference type="GO" id="GO:0005634">
    <property type="term" value="C:nucleus"/>
    <property type="evidence" value="ECO:0007669"/>
    <property type="project" value="UniProtKB-SubCell"/>
</dbReference>
<feature type="region of interest" description="Disordered" evidence="6">
    <location>
        <begin position="848"/>
        <end position="881"/>
    </location>
</feature>
<evidence type="ECO:0000313" key="8">
    <source>
        <dbReference type="Proteomes" id="UP000327013"/>
    </source>
</evidence>
<dbReference type="GO" id="GO:1990918">
    <property type="term" value="P:double-strand break repair involved in meiotic recombination"/>
    <property type="evidence" value="ECO:0007669"/>
    <property type="project" value="TreeGrafter"/>
</dbReference>
<keyword evidence="2" id="KW-1017">Isopeptide bond</keyword>
<feature type="compositionally biased region" description="Polar residues" evidence="6">
    <location>
        <begin position="28"/>
        <end position="37"/>
    </location>
</feature>
<evidence type="ECO:0000256" key="5">
    <source>
        <dbReference type="ARBA" id="ARBA00093456"/>
    </source>
</evidence>
<keyword evidence="8" id="KW-1185">Reference proteome</keyword>
<dbReference type="EMBL" id="CM017328">
    <property type="protein sequence ID" value="KAE8125717.1"/>
    <property type="molecule type" value="Genomic_DNA"/>
</dbReference>
<dbReference type="GO" id="GO:0070182">
    <property type="term" value="F:DNA polymerase binding"/>
    <property type="evidence" value="ECO:0007669"/>
    <property type="project" value="TreeGrafter"/>
</dbReference>
<dbReference type="GO" id="GO:0036297">
    <property type="term" value="P:interstrand cross-link repair"/>
    <property type="evidence" value="ECO:0007669"/>
    <property type="project" value="TreeGrafter"/>
</dbReference>
<evidence type="ECO:0000256" key="4">
    <source>
        <dbReference type="ARBA" id="ARBA00023242"/>
    </source>
</evidence>